<dbReference type="Pfam" id="PF07714">
    <property type="entry name" value="PK_Tyr_Ser-Thr"/>
    <property type="match status" value="1"/>
</dbReference>
<dbReference type="GO" id="GO:0005524">
    <property type="term" value="F:ATP binding"/>
    <property type="evidence" value="ECO:0007669"/>
    <property type="project" value="UniProtKB-UniRule"/>
</dbReference>
<feature type="domain" description="Protein kinase" evidence="11">
    <location>
        <begin position="1"/>
        <end position="406"/>
    </location>
</feature>
<comment type="subcellular location">
    <subcellularLocation>
        <location evidence="1">Membrane</location>
        <topology evidence="1">Single-pass membrane protein</topology>
    </subcellularLocation>
</comment>
<dbReference type="Gene3D" id="3.80.10.10">
    <property type="entry name" value="Ribonuclease Inhibitor"/>
    <property type="match status" value="1"/>
</dbReference>
<dbReference type="InterPro" id="IPR003591">
    <property type="entry name" value="Leu-rich_rpt_typical-subtyp"/>
</dbReference>
<dbReference type="PaxDb" id="4097-A0A1S4AWK6"/>
<dbReference type="KEGG" id="nta:107802069"/>
<protein>
    <submittedName>
        <fullName evidence="12">Probable LRR receptor-like serine/threonine-protein kinase At3g47570</fullName>
    </submittedName>
</protein>
<keyword evidence="4 10" id="KW-0812">Transmembrane</keyword>
<accession>A0A1S4AWK6</accession>
<sequence>MTSIREVSLDSNNFTAIIPSSLWTLKDILKLNLSSNFFNGSLPLEVGNLKAAILLDLSWNQISGNIPSTLGSLQRLTQLFLAHNRIEGSIPETFGGLKSLEVLDLSYNNLSGVIQKSLEALKYLHSFNVSFNRLHGEIPNEGPFVHLPYQSFMSNEGLCGNSQHHVPTCPSNSKNRSSSKKRRLMWIVLASSLILVIVLASAIVFILMRCRRKAVNAEDESLPEVAPQRISYYDLQRATQGFDGNNFGNNLLGSGSFGSVYKGTLADGMIVAVKVSMYRWKEESIAHTTTFATIGYIAPEYGMEGLVSKRSDVYSYGIMLLETFTKKKSNDEMFVGDLNLRSCVHNLLPDELDQIIDADLLTVDEENLSRKMQCVASIIELAMNCTANIPVERMNMIDVVAALKKIKQKLSSCY</sequence>
<gene>
    <name evidence="12" type="primary">LOC107802069</name>
</gene>
<evidence type="ECO:0000256" key="6">
    <source>
        <dbReference type="ARBA" id="ARBA00022989"/>
    </source>
</evidence>
<evidence type="ECO:0000256" key="5">
    <source>
        <dbReference type="ARBA" id="ARBA00022737"/>
    </source>
</evidence>
<evidence type="ECO:0000256" key="9">
    <source>
        <dbReference type="PROSITE-ProRule" id="PRU10141"/>
    </source>
</evidence>
<reference evidence="12" key="1">
    <citation type="submission" date="2025-08" db="UniProtKB">
        <authorList>
            <consortium name="RefSeq"/>
        </authorList>
    </citation>
    <scope>IDENTIFICATION</scope>
</reference>
<dbReference type="SUPFAM" id="SSF52058">
    <property type="entry name" value="L domain-like"/>
    <property type="match status" value="1"/>
</dbReference>
<dbReference type="InterPro" id="IPR032675">
    <property type="entry name" value="LRR_dom_sf"/>
</dbReference>
<keyword evidence="8" id="KW-0325">Glycoprotein</keyword>
<evidence type="ECO:0000256" key="4">
    <source>
        <dbReference type="ARBA" id="ARBA00022692"/>
    </source>
</evidence>
<evidence type="ECO:0000256" key="7">
    <source>
        <dbReference type="ARBA" id="ARBA00023136"/>
    </source>
</evidence>
<dbReference type="GO" id="GO:0004672">
    <property type="term" value="F:protein kinase activity"/>
    <property type="evidence" value="ECO:0007669"/>
    <property type="project" value="InterPro"/>
</dbReference>
<dbReference type="PROSITE" id="PS50011">
    <property type="entry name" value="PROTEIN_KINASE_DOM"/>
    <property type="match status" value="1"/>
</dbReference>
<dbReference type="SMART" id="SM00369">
    <property type="entry name" value="LRR_TYP"/>
    <property type="match status" value="3"/>
</dbReference>
<dbReference type="SUPFAM" id="SSF56112">
    <property type="entry name" value="Protein kinase-like (PK-like)"/>
    <property type="match status" value="1"/>
</dbReference>
<keyword evidence="5" id="KW-0677">Repeat</keyword>
<proteinExistence type="inferred from homology"/>
<dbReference type="PROSITE" id="PS00107">
    <property type="entry name" value="PROTEIN_KINASE_ATP"/>
    <property type="match status" value="1"/>
</dbReference>
<dbReference type="InterPro" id="IPR000719">
    <property type="entry name" value="Prot_kinase_dom"/>
</dbReference>
<dbReference type="InterPro" id="IPR001245">
    <property type="entry name" value="Ser-Thr/Tyr_kinase_cat_dom"/>
</dbReference>
<dbReference type="OrthoDB" id="676979at2759"/>
<dbReference type="InterPro" id="IPR001611">
    <property type="entry name" value="Leu-rich_rpt"/>
</dbReference>
<evidence type="ECO:0000256" key="3">
    <source>
        <dbReference type="ARBA" id="ARBA00022614"/>
    </source>
</evidence>
<dbReference type="RefSeq" id="XP_016480995.1">
    <property type="nucleotide sequence ID" value="XM_016625509.1"/>
</dbReference>
<dbReference type="Pfam" id="PF00560">
    <property type="entry name" value="LRR_1"/>
    <property type="match status" value="2"/>
</dbReference>
<dbReference type="Pfam" id="PF13855">
    <property type="entry name" value="LRR_8"/>
    <property type="match status" value="1"/>
</dbReference>
<dbReference type="Gene3D" id="1.10.510.10">
    <property type="entry name" value="Transferase(Phosphotransferase) domain 1"/>
    <property type="match status" value="1"/>
</dbReference>
<evidence type="ECO:0000256" key="10">
    <source>
        <dbReference type="SAM" id="Phobius"/>
    </source>
</evidence>
<evidence type="ECO:0000256" key="2">
    <source>
        <dbReference type="ARBA" id="ARBA00009592"/>
    </source>
</evidence>
<dbReference type="STRING" id="4097.A0A1S4AWK6"/>
<dbReference type="InterPro" id="IPR017441">
    <property type="entry name" value="Protein_kinase_ATP_BS"/>
</dbReference>
<keyword evidence="6 10" id="KW-1133">Transmembrane helix</keyword>
<dbReference type="PANTHER" id="PTHR27008">
    <property type="entry name" value="OS04G0122200 PROTEIN"/>
    <property type="match status" value="1"/>
</dbReference>
<dbReference type="PANTHER" id="PTHR27008:SF602">
    <property type="entry name" value="LRR RECEPTOR-LIKE SERINE_THREONINE-PROTEIN KINASE EFR"/>
    <property type="match status" value="1"/>
</dbReference>
<dbReference type="GO" id="GO:0051707">
    <property type="term" value="P:response to other organism"/>
    <property type="evidence" value="ECO:0007669"/>
    <property type="project" value="UniProtKB-ARBA"/>
</dbReference>
<dbReference type="AlphaFoldDB" id="A0A1S4AWK6"/>
<organism evidence="12">
    <name type="scientific">Nicotiana tabacum</name>
    <name type="common">Common tobacco</name>
    <dbReference type="NCBI Taxonomy" id="4097"/>
    <lineage>
        <taxon>Eukaryota</taxon>
        <taxon>Viridiplantae</taxon>
        <taxon>Streptophyta</taxon>
        <taxon>Embryophyta</taxon>
        <taxon>Tracheophyta</taxon>
        <taxon>Spermatophyta</taxon>
        <taxon>Magnoliopsida</taxon>
        <taxon>eudicotyledons</taxon>
        <taxon>Gunneridae</taxon>
        <taxon>Pentapetalae</taxon>
        <taxon>asterids</taxon>
        <taxon>lamiids</taxon>
        <taxon>Solanales</taxon>
        <taxon>Solanaceae</taxon>
        <taxon>Nicotianoideae</taxon>
        <taxon>Nicotianeae</taxon>
        <taxon>Nicotiana</taxon>
    </lineage>
</organism>
<dbReference type="SMR" id="A0A1S4AWK6"/>
<dbReference type="FunFam" id="3.80.10.10:FF:000111">
    <property type="entry name" value="LRR receptor-like serine/threonine-protein kinase ERECTA"/>
    <property type="match status" value="1"/>
</dbReference>
<comment type="similarity">
    <text evidence="2">Belongs to the RLP family.</text>
</comment>
<evidence type="ECO:0000259" key="11">
    <source>
        <dbReference type="PROSITE" id="PS50011"/>
    </source>
</evidence>
<name>A0A1S4AWK6_TOBAC</name>
<feature type="transmembrane region" description="Helical" evidence="10">
    <location>
        <begin position="184"/>
        <end position="208"/>
    </location>
</feature>
<dbReference type="InterPro" id="IPR011009">
    <property type="entry name" value="Kinase-like_dom_sf"/>
</dbReference>
<keyword evidence="9" id="KW-0547">Nucleotide-binding</keyword>
<dbReference type="GO" id="GO:0006952">
    <property type="term" value="P:defense response"/>
    <property type="evidence" value="ECO:0007669"/>
    <property type="project" value="UniProtKB-ARBA"/>
</dbReference>
<keyword evidence="9" id="KW-0067">ATP-binding</keyword>
<keyword evidence="7 10" id="KW-0472">Membrane</keyword>
<evidence type="ECO:0000256" key="1">
    <source>
        <dbReference type="ARBA" id="ARBA00004167"/>
    </source>
</evidence>
<keyword evidence="3" id="KW-0433">Leucine-rich repeat</keyword>
<evidence type="ECO:0000256" key="8">
    <source>
        <dbReference type="ARBA" id="ARBA00023180"/>
    </source>
</evidence>
<dbReference type="GO" id="GO:0016020">
    <property type="term" value="C:membrane"/>
    <property type="evidence" value="ECO:0007669"/>
    <property type="project" value="UniProtKB-SubCell"/>
</dbReference>
<evidence type="ECO:0000313" key="12">
    <source>
        <dbReference type="RefSeq" id="XP_016480995.1"/>
    </source>
</evidence>
<feature type="binding site" evidence="9">
    <location>
        <position position="274"/>
    </location>
    <ligand>
        <name>ATP</name>
        <dbReference type="ChEBI" id="CHEBI:30616"/>
    </ligand>
</feature>
<dbReference type="InterPro" id="IPR051809">
    <property type="entry name" value="Plant_receptor-like_S/T_kinase"/>
</dbReference>